<evidence type="ECO:0000259" key="4">
    <source>
        <dbReference type="PROSITE" id="PS50949"/>
    </source>
</evidence>
<accession>A0ABT5WXK5</accession>
<evidence type="ECO:0000256" key="3">
    <source>
        <dbReference type="ARBA" id="ARBA00023163"/>
    </source>
</evidence>
<dbReference type="EMBL" id="JARESE010000094">
    <property type="protein sequence ID" value="MDE8654622.1"/>
    <property type="molecule type" value="Genomic_DNA"/>
</dbReference>
<dbReference type="SUPFAM" id="SSF46785">
    <property type="entry name" value="Winged helix' DNA-binding domain"/>
    <property type="match status" value="1"/>
</dbReference>
<evidence type="ECO:0000256" key="1">
    <source>
        <dbReference type="ARBA" id="ARBA00023015"/>
    </source>
</evidence>
<dbReference type="Gene3D" id="1.10.10.10">
    <property type="entry name" value="Winged helix-like DNA-binding domain superfamily/Winged helix DNA-binding domain"/>
    <property type="match status" value="1"/>
</dbReference>
<dbReference type="Pfam" id="PF07729">
    <property type="entry name" value="FCD"/>
    <property type="match status" value="1"/>
</dbReference>
<keyword evidence="2" id="KW-0238">DNA-binding</keyword>
<keyword evidence="1" id="KW-0805">Transcription regulation</keyword>
<evidence type="ECO:0000256" key="2">
    <source>
        <dbReference type="ARBA" id="ARBA00023125"/>
    </source>
</evidence>
<organism evidence="5 6">
    <name type="scientific">Novosphingobium album</name>
    <name type="common">ex Liu et al. 2023</name>
    <dbReference type="NCBI Taxonomy" id="3031130"/>
    <lineage>
        <taxon>Bacteria</taxon>
        <taxon>Pseudomonadati</taxon>
        <taxon>Pseudomonadota</taxon>
        <taxon>Alphaproteobacteria</taxon>
        <taxon>Sphingomonadales</taxon>
        <taxon>Sphingomonadaceae</taxon>
        <taxon>Novosphingobium</taxon>
    </lineage>
</organism>
<keyword evidence="6" id="KW-1185">Reference proteome</keyword>
<dbReference type="SMART" id="SM00895">
    <property type="entry name" value="FCD"/>
    <property type="match status" value="1"/>
</dbReference>
<protein>
    <submittedName>
        <fullName evidence="5">GntR family transcriptional regulator</fullName>
    </submittedName>
</protein>
<dbReference type="Gene3D" id="1.20.120.530">
    <property type="entry name" value="GntR ligand-binding domain-like"/>
    <property type="match status" value="1"/>
</dbReference>
<reference evidence="5 6" key="1">
    <citation type="submission" date="2023-03" db="EMBL/GenBank/DDBJ databases">
        <title>NovoSphingobium album sp. nov. isolated from polycyclic aromatic hydrocarbons- and heavy-metal polluted soil.</title>
        <authorList>
            <person name="Liu Z."/>
            <person name="Wang K."/>
        </authorList>
    </citation>
    <scope>NUCLEOTIDE SEQUENCE [LARGE SCALE GENOMIC DNA]</scope>
    <source>
        <strain evidence="5 6">H3SJ31-1</strain>
    </source>
</reference>
<name>A0ABT5WXK5_9SPHN</name>
<dbReference type="InterPro" id="IPR036390">
    <property type="entry name" value="WH_DNA-bd_sf"/>
</dbReference>
<gene>
    <name evidence="5" type="ORF">PYV00_23285</name>
</gene>
<dbReference type="InterPro" id="IPR000524">
    <property type="entry name" value="Tscrpt_reg_HTH_GntR"/>
</dbReference>
<comment type="caution">
    <text evidence="5">The sequence shown here is derived from an EMBL/GenBank/DDBJ whole genome shotgun (WGS) entry which is preliminary data.</text>
</comment>
<dbReference type="PANTHER" id="PTHR43537:SF24">
    <property type="entry name" value="GLUCONATE OPERON TRANSCRIPTIONAL REPRESSOR"/>
    <property type="match status" value="1"/>
</dbReference>
<dbReference type="InterPro" id="IPR008920">
    <property type="entry name" value="TF_FadR/GntR_C"/>
</dbReference>
<sequence>MRTPRKIRLPSEGSERLSPTIYHELQSRILSGIHRPGEWLSVEEIAKAFEVSRQPVMEAMRRLSGDWLVEIVPQVGCRVASYEVQSMFDFIEAFGGIQSRLAELATARRTDEQLIQLQILMDEINLQTELDQENLRLGHEFHRIIQEMAHSEVLSRLCEQMWAFGTFAFNNLVTQGAQSEHVELRRSNLARLVKAIEDRDGASARTLTEIWLTGRGGWFAFDPESGAEKA</sequence>
<proteinExistence type="predicted"/>
<dbReference type="Proteomes" id="UP001216253">
    <property type="component" value="Unassembled WGS sequence"/>
</dbReference>
<dbReference type="Pfam" id="PF00392">
    <property type="entry name" value="GntR"/>
    <property type="match status" value="1"/>
</dbReference>
<dbReference type="PANTHER" id="PTHR43537">
    <property type="entry name" value="TRANSCRIPTIONAL REGULATOR, GNTR FAMILY"/>
    <property type="match status" value="1"/>
</dbReference>
<dbReference type="InterPro" id="IPR011711">
    <property type="entry name" value="GntR_C"/>
</dbReference>
<keyword evidence="3" id="KW-0804">Transcription</keyword>
<evidence type="ECO:0000313" key="6">
    <source>
        <dbReference type="Proteomes" id="UP001216253"/>
    </source>
</evidence>
<feature type="domain" description="HTH gntR-type" evidence="4">
    <location>
        <begin position="15"/>
        <end position="82"/>
    </location>
</feature>
<dbReference type="SUPFAM" id="SSF48008">
    <property type="entry name" value="GntR ligand-binding domain-like"/>
    <property type="match status" value="1"/>
</dbReference>
<dbReference type="RefSeq" id="WP_275230746.1">
    <property type="nucleotide sequence ID" value="NZ_JARESE010000094.1"/>
</dbReference>
<dbReference type="SMART" id="SM00345">
    <property type="entry name" value="HTH_GNTR"/>
    <property type="match status" value="1"/>
</dbReference>
<dbReference type="PROSITE" id="PS50949">
    <property type="entry name" value="HTH_GNTR"/>
    <property type="match status" value="1"/>
</dbReference>
<evidence type="ECO:0000313" key="5">
    <source>
        <dbReference type="EMBL" id="MDE8654622.1"/>
    </source>
</evidence>
<dbReference type="InterPro" id="IPR036388">
    <property type="entry name" value="WH-like_DNA-bd_sf"/>
</dbReference>